<organism evidence="1 2">
    <name type="scientific">Fluctibacter halophilus</name>
    <dbReference type="NCBI Taxonomy" id="226011"/>
    <lineage>
        <taxon>Bacteria</taxon>
        <taxon>Pseudomonadati</taxon>
        <taxon>Pseudomonadota</taxon>
        <taxon>Gammaproteobacteria</taxon>
        <taxon>Alteromonadales</taxon>
        <taxon>Alteromonadaceae</taxon>
        <taxon>Fluctibacter</taxon>
    </lineage>
</organism>
<comment type="caution">
    <text evidence="1">The sequence shown here is derived from an EMBL/GenBank/DDBJ whole genome shotgun (WGS) entry which is preliminary data.</text>
</comment>
<dbReference type="InterPro" id="IPR011047">
    <property type="entry name" value="Quinoprotein_ADH-like_sf"/>
</dbReference>
<dbReference type="EMBL" id="JAJEWP010000002">
    <property type="protein sequence ID" value="MCC2616563.1"/>
    <property type="molecule type" value="Genomic_DNA"/>
</dbReference>
<evidence type="ECO:0000313" key="2">
    <source>
        <dbReference type="Proteomes" id="UP001520878"/>
    </source>
</evidence>
<dbReference type="SUPFAM" id="SSF50998">
    <property type="entry name" value="Quinoprotein alcohol dehydrogenase-like"/>
    <property type="match status" value="1"/>
</dbReference>
<dbReference type="Gene3D" id="2.130.10.10">
    <property type="entry name" value="YVTN repeat-like/Quinoprotein amine dehydrogenase"/>
    <property type="match status" value="1"/>
</dbReference>
<protein>
    <submittedName>
        <fullName evidence="1">WD40 repeat domain-containing protein</fullName>
    </submittedName>
</protein>
<dbReference type="InterPro" id="IPR015943">
    <property type="entry name" value="WD40/YVTN_repeat-like_dom_sf"/>
</dbReference>
<keyword evidence="2" id="KW-1185">Reference proteome</keyword>
<dbReference type="RefSeq" id="WP_229160019.1">
    <property type="nucleotide sequence ID" value="NZ_JAJEWP010000002.1"/>
</dbReference>
<proteinExistence type="predicted"/>
<sequence>MTSIPQQPRWQVPQHADTQVNSVAISADGSLCVFGTSQEYGDGHFSVYAYNRDGSQRWQHPIPQNEAQQGVFWVAVNDTARAVAAGGALSKEQGFLQIFDGTSGKQLLVEYFSERVNQVAFSADGERLLVVAGDSAYLYLVDDDKASRVGSISCSPWYLNSCAIDAGGDCMLVSAIDYADNARRWKGEATTSSTQGRVMRLAVDPSTSTGLTVQSHCALPSGSMRVATTDDGTYWVAALHSGQGALIDAANPEQVAALLAPNNLSLSVAYGADITRTDSGDVVAAIGANQSNVQQGVLYVRRFATPVTSASQPSGWQSLLNLGANPGVSLDRNATQVTATDGEPYSSTGDASTAESAGHFYLYDGVSGEKVWQYDTTLMNWPMQITPDGTAILGGSDSGQVFYWSASTTC</sequence>
<reference evidence="1 2" key="1">
    <citation type="submission" date="2021-10" db="EMBL/GenBank/DDBJ databases">
        <title>Draft genome of Aestuariibacter halophilus JC2043.</title>
        <authorList>
            <person name="Emsley S.A."/>
            <person name="Pfannmuller K.M."/>
            <person name="Ushijima B."/>
            <person name="Saw J.H."/>
            <person name="Videau P."/>
        </authorList>
    </citation>
    <scope>NUCLEOTIDE SEQUENCE [LARGE SCALE GENOMIC DNA]</scope>
    <source>
        <strain evidence="1 2">JC2043</strain>
    </source>
</reference>
<accession>A0ABS8G811</accession>
<evidence type="ECO:0000313" key="1">
    <source>
        <dbReference type="EMBL" id="MCC2616563.1"/>
    </source>
</evidence>
<name>A0ABS8G811_9ALTE</name>
<gene>
    <name evidence="1" type="ORF">LJ739_09950</name>
</gene>
<dbReference type="Proteomes" id="UP001520878">
    <property type="component" value="Unassembled WGS sequence"/>
</dbReference>